<evidence type="ECO:0000256" key="4">
    <source>
        <dbReference type="ARBA" id="ARBA00022989"/>
    </source>
</evidence>
<keyword evidence="4 7" id="KW-1133">Transmembrane helix</keyword>
<proteinExistence type="predicted"/>
<keyword evidence="5 7" id="KW-0472">Membrane</keyword>
<evidence type="ECO:0000256" key="2">
    <source>
        <dbReference type="ARBA" id="ARBA00022475"/>
    </source>
</evidence>
<evidence type="ECO:0000256" key="7">
    <source>
        <dbReference type="SAM" id="Phobius"/>
    </source>
</evidence>
<evidence type="ECO:0000313" key="9">
    <source>
        <dbReference type="Proteomes" id="UP001163878"/>
    </source>
</evidence>
<keyword evidence="3 7" id="KW-0812">Transmembrane</keyword>
<organism evidence="8 9">
    <name type="scientific">Streptomyces peucetius</name>
    <dbReference type="NCBI Taxonomy" id="1950"/>
    <lineage>
        <taxon>Bacteria</taxon>
        <taxon>Bacillati</taxon>
        <taxon>Actinomycetota</taxon>
        <taxon>Actinomycetes</taxon>
        <taxon>Kitasatosporales</taxon>
        <taxon>Streptomycetaceae</taxon>
        <taxon>Streptomyces</taxon>
    </lineage>
</organism>
<feature type="transmembrane region" description="Helical" evidence="7">
    <location>
        <begin position="190"/>
        <end position="212"/>
    </location>
</feature>
<sequence>MILAHTHTHPGHSGTGALGPVVAAAALLAALAYLLAALRLRRRGDSWPRYRDASCVAGSAALAYAFTGRLPGEPFTAHMAQHLTAAMAAPLLLILARPLTLTLRTVPPGPARRSLLAVAHSRPATWLLFPPVAAVLDIGGLWLLYRTHLLVTTHHQPLLSTALHVHVIAAGLLFTFTICRLDPVRRRWNLAWRGSTLLAAGWAHAVLAKTLYATPPPGTTFTTGDRHTASQLMYYGGDLVEIALATVLAAQWYTTAGRARQRSQPSNTAAVHKPPTTAGSSVGADSHRTDGASRPRSRATADGANGTG</sequence>
<evidence type="ECO:0000313" key="8">
    <source>
        <dbReference type="EMBL" id="UYQ64158.1"/>
    </source>
</evidence>
<evidence type="ECO:0000256" key="3">
    <source>
        <dbReference type="ARBA" id="ARBA00022692"/>
    </source>
</evidence>
<feature type="region of interest" description="Disordered" evidence="6">
    <location>
        <begin position="258"/>
        <end position="308"/>
    </location>
</feature>
<dbReference type="Proteomes" id="UP001163878">
    <property type="component" value="Chromosome"/>
</dbReference>
<gene>
    <name evidence="8" type="ORF">OGH68_23620</name>
</gene>
<dbReference type="RefSeq" id="WP_264246963.1">
    <property type="nucleotide sequence ID" value="NZ_CP107567.1"/>
</dbReference>
<feature type="transmembrane region" description="Helical" evidence="7">
    <location>
        <begin position="17"/>
        <end position="38"/>
    </location>
</feature>
<evidence type="ECO:0000256" key="6">
    <source>
        <dbReference type="SAM" id="MobiDB-lite"/>
    </source>
</evidence>
<protein>
    <submittedName>
        <fullName evidence="8">Cytochrome c oxidase assembly protein</fullName>
    </submittedName>
</protein>
<keyword evidence="9" id="KW-1185">Reference proteome</keyword>
<feature type="transmembrane region" description="Helical" evidence="7">
    <location>
        <begin position="157"/>
        <end position="178"/>
    </location>
</feature>
<feature type="transmembrane region" description="Helical" evidence="7">
    <location>
        <begin position="232"/>
        <end position="253"/>
    </location>
</feature>
<name>A0ABY6IAX5_STRPE</name>
<accession>A0ABY6IAX5</accession>
<keyword evidence="2" id="KW-1003">Cell membrane</keyword>
<comment type="subcellular location">
    <subcellularLocation>
        <location evidence="1">Cell membrane</location>
        <topology evidence="1">Multi-pass membrane protein</topology>
    </subcellularLocation>
</comment>
<dbReference type="EMBL" id="CP107567">
    <property type="protein sequence ID" value="UYQ64158.1"/>
    <property type="molecule type" value="Genomic_DNA"/>
</dbReference>
<dbReference type="InterPro" id="IPR019108">
    <property type="entry name" value="Caa3_assmbl_CtaG-rel"/>
</dbReference>
<dbReference type="Pfam" id="PF09678">
    <property type="entry name" value="Caa3_CtaG"/>
    <property type="match status" value="1"/>
</dbReference>
<feature type="transmembrane region" description="Helical" evidence="7">
    <location>
        <begin position="124"/>
        <end position="145"/>
    </location>
</feature>
<evidence type="ECO:0000256" key="5">
    <source>
        <dbReference type="ARBA" id="ARBA00023136"/>
    </source>
</evidence>
<reference evidence="8" key="1">
    <citation type="submission" date="2022-10" db="EMBL/GenBank/DDBJ databases">
        <title>Cytochrome P450 Catalyzes Benzene Ring Formation in the Biosynthesis of Trialkyl-Substituted Aromatic Polyketides.</title>
        <authorList>
            <person name="Zhao E."/>
            <person name="Ge H."/>
        </authorList>
    </citation>
    <scope>NUCLEOTIDE SEQUENCE</scope>
    <source>
        <strain evidence="8">NA0869</strain>
    </source>
</reference>
<evidence type="ECO:0000256" key="1">
    <source>
        <dbReference type="ARBA" id="ARBA00004651"/>
    </source>
</evidence>